<sequence length="98" mass="11184">MIAWMPSLPSTDQESSPTPSISIWSSSSSSLDVAQQQALCLTMLPPAWRTWRSPDILDIMIGMMKTTAQMTRLTCFDAFLHAKWSQECKEYHLYLRAK</sequence>
<evidence type="ECO:0000256" key="1">
    <source>
        <dbReference type="SAM" id="MobiDB-lite"/>
    </source>
</evidence>
<feature type="region of interest" description="Disordered" evidence="1">
    <location>
        <begin position="1"/>
        <end position="25"/>
    </location>
</feature>
<organism evidence="2 3">
    <name type="scientific">Ustilago trichophora</name>
    <dbReference type="NCBI Taxonomy" id="86804"/>
    <lineage>
        <taxon>Eukaryota</taxon>
        <taxon>Fungi</taxon>
        <taxon>Dikarya</taxon>
        <taxon>Basidiomycota</taxon>
        <taxon>Ustilaginomycotina</taxon>
        <taxon>Ustilaginomycetes</taxon>
        <taxon>Ustilaginales</taxon>
        <taxon>Ustilaginaceae</taxon>
        <taxon>Ustilago</taxon>
    </lineage>
</organism>
<dbReference type="AlphaFoldDB" id="A0A5C3ENK1"/>
<evidence type="ECO:0000313" key="2">
    <source>
        <dbReference type="EMBL" id="SPO30779.1"/>
    </source>
</evidence>
<dbReference type="Proteomes" id="UP000324022">
    <property type="component" value="Unassembled WGS sequence"/>
</dbReference>
<keyword evidence="3" id="KW-1185">Reference proteome</keyword>
<feature type="compositionally biased region" description="Low complexity" evidence="1">
    <location>
        <begin position="15"/>
        <end position="25"/>
    </location>
</feature>
<evidence type="ECO:0000313" key="3">
    <source>
        <dbReference type="Proteomes" id="UP000324022"/>
    </source>
</evidence>
<reference evidence="2 3" key="1">
    <citation type="submission" date="2018-03" db="EMBL/GenBank/DDBJ databases">
        <authorList>
            <person name="Guldener U."/>
        </authorList>
    </citation>
    <scope>NUCLEOTIDE SEQUENCE [LARGE SCALE GENOMIC DNA]</scope>
    <source>
        <strain evidence="2 3">NBRC100155</strain>
    </source>
</reference>
<accession>A0A5C3ENK1</accession>
<name>A0A5C3ENK1_9BASI</name>
<protein>
    <submittedName>
        <fullName evidence="2">Uncharacterized protein</fullName>
    </submittedName>
</protein>
<gene>
    <name evidence="2" type="ORF">UTRI_05396</name>
</gene>
<proteinExistence type="predicted"/>
<dbReference type="EMBL" id="OOIN01000034">
    <property type="protein sequence ID" value="SPO30779.1"/>
    <property type="molecule type" value="Genomic_DNA"/>
</dbReference>